<dbReference type="RefSeq" id="WP_225690291.1">
    <property type="nucleotide sequence ID" value="NZ_JAERSE020000005.1"/>
</dbReference>
<dbReference type="PANTHER" id="PTHR22916:SF3">
    <property type="entry name" value="UDP-GLCNAC:BETAGAL BETA-1,3-N-ACETYLGLUCOSAMINYLTRANSFERASE-LIKE PROTEIN 1"/>
    <property type="match status" value="1"/>
</dbReference>
<proteinExistence type="predicted"/>
<evidence type="ECO:0000259" key="1">
    <source>
        <dbReference type="Pfam" id="PF00535"/>
    </source>
</evidence>
<keyword evidence="3" id="KW-1185">Reference proteome</keyword>
<dbReference type="Gene3D" id="3.90.550.10">
    <property type="entry name" value="Spore Coat Polysaccharide Biosynthesis Protein SpsA, Chain A"/>
    <property type="match status" value="1"/>
</dbReference>
<dbReference type="InterPro" id="IPR001173">
    <property type="entry name" value="Glyco_trans_2-like"/>
</dbReference>
<dbReference type="SUPFAM" id="SSF53448">
    <property type="entry name" value="Nucleotide-diphospho-sugar transferases"/>
    <property type="match status" value="1"/>
</dbReference>
<dbReference type="InterPro" id="IPR029044">
    <property type="entry name" value="Nucleotide-diphossugar_trans"/>
</dbReference>
<reference evidence="2 3" key="1">
    <citation type="submission" date="2021-09" db="EMBL/GenBank/DDBJ databases">
        <title>Genome sequencing and assembly of Chryseobacterium sp. RG1.</title>
        <authorList>
            <person name="Chhetri G."/>
        </authorList>
    </citation>
    <scope>NUCLEOTIDE SEQUENCE [LARGE SCALE GENOMIC DNA]</scope>
    <source>
        <strain evidence="2 3">RG1</strain>
    </source>
</reference>
<organism evidence="2 3">
    <name type="scientific">Chryseobacterium tagetis</name>
    <dbReference type="NCBI Taxonomy" id="2801334"/>
    <lineage>
        <taxon>Bacteria</taxon>
        <taxon>Pseudomonadati</taxon>
        <taxon>Bacteroidota</taxon>
        <taxon>Flavobacteriia</taxon>
        <taxon>Flavobacteriales</taxon>
        <taxon>Weeksellaceae</taxon>
        <taxon>Chryseobacterium group</taxon>
        <taxon>Chryseobacterium</taxon>
    </lineage>
</organism>
<dbReference type="Proteomes" id="UP000618240">
    <property type="component" value="Unassembled WGS sequence"/>
</dbReference>
<dbReference type="Pfam" id="PF00535">
    <property type="entry name" value="Glycos_transf_2"/>
    <property type="match status" value="1"/>
</dbReference>
<evidence type="ECO:0000313" key="3">
    <source>
        <dbReference type="Proteomes" id="UP000618240"/>
    </source>
</evidence>
<protein>
    <submittedName>
        <fullName evidence="2">Glycosyltransferase</fullName>
    </submittedName>
</protein>
<evidence type="ECO:0000313" key="2">
    <source>
        <dbReference type="EMBL" id="MCA6069102.1"/>
    </source>
</evidence>
<gene>
    <name evidence="2" type="ORF">JI747_018200</name>
</gene>
<name>A0ABS8A5I6_9FLAO</name>
<feature type="domain" description="Glycosyltransferase 2-like" evidence="1">
    <location>
        <begin position="24"/>
        <end position="144"/>
    </location>
</feature>
<accession>A0ABS8A5I6</accession>
<sequence length="351" mass="40389">MTLTFNYSNVVADHAEIKAETYLSICIPTYNRVEKTFQLVKSILNYDGNDVEVIVVDNCSTDSTQDLLKTISDDRFKYLRNKEAIGGMPNILNSMTYASGEYVLLCLDKDHVLPNKISQFIDQIKKSNFSVGQCSLDSSEFDKNITYKEGIDSIINIAYTSEHPSGLFIKNNIIKEKAFIKNIVDKYNAFAFLPELLKAEVALYGGTAGRINMPFVVTETREECAKEISHTYKGNNIYFMPDNVIIRFNIFKEHIDSLSISAENKKKLTERIYKSLLVSAAIEYKNIMLDEKICRHHGINTRKVGKKEQIKYLWQFNRNFFNSNFSDNNFWKYKTTVILSTKLLLRILIKS</sequence>
<dbReference type="PANTHER" id="PTHR22916">
    <property type="entry name" value="GLYCOSYLTRANSFERASE"/>
    <property type="match status" value="1"/>
</dbReference>
<dbReference type="EMBL" id="JAERSE020000005">
    <property type="protein sequence ID" value="MCA6069102.1"/>
    <property type="molecule type" value="Genomic_DNA"/>
</dbReference>
<comment type="caution">
    <text evidence="2">The sequence shown here is derived from an EMBL/GenBank/DDBJ whole genome shotgun (WGS) entry which is preliminary data.</text>
</comment>